<organism evidence="1 2">
    <name type="scientific">Dermatophagoides farinae</name>
    <name type="common">American house dust mite</name>
    <dbReference type="NCBI Taxonomy" id="6954"/>
    <lineage>
        <taxon>Eukaryota</taxon>
        <taxon>Metazoa</taxon>
        <taxon>Ecdysozoa</taxon>
        <taxon>Arthropoda</taxon>
        <taxon>Chelicerata</taxon>
        <taxon>Arachnida</taxon>
        <taxon>Acari</taxon>
        <taxon>Acariformes</taxon>
        <taxon>Sarcoptiformes</taxon>
        <taxon>Astigmata</taxon>
        <taxon>Psoroptidia</taxon>
        <taxon>Analgoidea</taxon>
        <taxon>Pyroglyphidae</taxon>
        <taxon>Dermatophagoidinae</taxon>
        <taxon>Dermatophagoides</taxon>
    </lineage>
</organism>
<reference evidence="1" key="1">
    <citation type="submission" date="2013-05" db="EMBL/GenBank/DDBJ databases">
        <authorList>
            <person name="Yim A.K.Y."/>
            <person name="Chan T.F."/>
            <person name="Ji K.M."/>
            <person name="Liu X.Y."/>
            <person name="Zhou J.W."/>
            <person name="Li R.Q."/>
            <person name="Yang K.Y."/>
            <person name="Li J."/>
            <person name="Li M."/>
            <person name="Law P.T.W."/>
            <person name="Wu Y.L."/>
            <person name="Cai Z.L."/>
            <person name="Qin H."/>
            <person name="Bao Y."/>
            <person name="Leung R.K.K."/>
            <person name="Ng P.K.S."/>
            <person name="Zou J."/>
            <person name="Zhong X.J."/>
            <person name="Ran P.X."/>
            <person name="Zhong N.S."/>
            <person name="Liu Z.G."/>
            <person name="Tsui S.K.W."/>
        </authorList>
    </citation>
    <scope>NUCLEOTIDE SEQUENCE</scope>
    <source>
        <strain evidence="1">Derf</strain>
        <tissue evidence="1">Whole organism</tissue>
    </source>
</reference>
<evidence type="ECO:0000313" key="2">
    <source>
        <dbReference type="Proteomes" id="UP000790347"/>
    </source>
</evidence>
<dbReference type="Proteomes" id="UP000790347">
    <property type="component" value="Unassembled WGS sequence"/>
</dbReference>
<gene>
    <name evidence="1" type="ORF">DERF_001955</name>
</gene>
<dbReference type="AlphaFoldDB" id="A0A922IFT9"/>
<sequence length="148" mass="15999">MTTFWPSMASVSVGGIFHLGGTTDKKIITVDFDDNRVCCDSCHVGCDAESSATTEDMNKVAENSLVTSNLILRESLLLWVSWIGSPSFRKWISTGESPSTTEQVSITRMPSRRLGGGLKGLMTGATRIRMNSSALAELEPLGPVTTQR</sequence>
<comment type="caution">
    <text evidence="1">The sequence shown here is derived from an EMBL/GenBank/DDBJ whole genome shotgun (WGS) entry which is preliminary data.</text>
</comment>
<protein>
    <submittedName>
        <fullName evidence="1">Uncharacterized protein</fullName>
    </submittedName>
</protein>
<proteinExistence type="predicted"/>
<name>A0A922IFT9_DERFA</name>
<evidence type="ECO:0000313" key="1">
    <source>
        <dbReference type="EMBL" id="KAH9527973.1"/>
    </source>
</evidence>
<dbReference type="EMBL" id="ASGP02000001">
    <property type="protein sequence ID" value="KAH9527973.1"/>
    <property type="molecule type" value="Genomic_DNA"/>
</dbReference>
<keyword evidence="2" id="KW-1185">Reference proteome</keyword>
<accession>A0A922IFT9</accession>
<reference evidence="1" key="2">
    <citation type="journal article" date="2022" name="Res Sq">
        <title>Comparative Genomics Reveals Insights into the Divergent Evolution of Astigmatic Mites and Household Pest Adaptations.</title>
        <authorList>
            <person name="Xiong Q."/>
            <person name="Wan A.T.-Y."/>
            <person name="Liu X.-Y."/>
            <person name="Fung C.S.-H."/>
            <person name="Xiao X."/>
            <person name="Malainual N."/>
            <person name="Hou J."/>
            <person name="Wang L."/>
            <person name="Wang M."/>
            <person name="Yang K."/>
            <person name="Cui Y."/>
            <person name="Leung E."/>
            <person name="Nong W."/>
            <person name="Shin S.-K."/>
            <person name="Au S."/>
            <person name="Jeong K.Y."/>
            <person name="Chew F.T."/>
            <person name="Hui J."/>
            <person name="Leung T.F."/>
            <person name="Tungtrongchitr A."/>
            <person name="Zhong N."/>
            <person name="Liu Z."/>
            <person name="Tsui S."/>
        </authorList>
    </citation>
    <scope>NUCLEOTIDE SEQUENCE</scope>
    <source>
        <strain evidence="1">Derf</strain>
        <tissue evidence="1">Whole organism</tissue>
    </source>
</reference>